<reference evidence="2" key="1">
    <citation type="submission" date="2019-07" db="EMBL/GenBank/DDBJ databases">
        <authorList>
            <person name="De-Chao Zhang Q."/>
        </authorList>
    </citation>
    <scope>NUCLEOTIDE SEQUENCE</scope>
    <source>
        <strain evidence="2">TP-CH-4</strain>
    </source>
</reference>
<gene>
    <name evidence="2" type="ORF">FK220_014305</name>
</gene>
<reference evidence="2" key="2">
    <citation type="submission" date="2020-03" db="EMBL/GenBank/DDBJ databases">
        <title>Flavobacteriaceae bacterium strain TP-CH-4, a member of the family Flavobacteriaceae isolated from a deep-sea seamount.</title>
        <authorList>
            <person name="Zhang D.-C."/>
        </authorList>
    </citation>
    <scope>NUCLEOTIDE SEQUENCE</scope>
    <source>
        <strain evidence="2">TP-CH-4</strain>
    </source>
</reference>
<evidence type="ECO:0000313" key="2">
    <source>
        <dbReference type="EMBL" id="NHF60524.1"/>
    </source>
</evidence>
<dbReference type="AlphaFoldDB" id="A0A967AUB0"/>
<proteinExistence type="predicted"/>
<keyword evidence="3" id="KW-1185">Reference proteome</keyword>
<keyword evidence="1" id="KW-0812">Transmembrane</keyword>
<accession>A0A967AUB0</accession>
<dbReference type="RefSeq" id="WP_166204927.1">
    <property type="nucleotide sequence ID" value="NZ_VIKU02000004.1"/>
</dbReference>
<protein>
    <submittedName>
        <fullName evidence="2">Uncharacterized protein</fullName>
    </submittedName>
</protein>
<keyword evidence="1" id="KW-1133">Transmembrane helix</keyword>
<sequence length="47" mass="5521">MKKLVSTFVLKREEKEEIDRIFECQSIFLKGLIAFTVLQFGVLFVLI</sequence>
<feature type="transmembrane region" description="Helical" evidence="1">
    <location>
        <begin position="21"/>
        <end position="46"/>
    </location>
</feature>
<name>A0A967AUB0_9FLAO</name>
<comment type="caution">
    <text evidence="2">The sequence shown here is derived from an EMBL/GenBank/DDBJ whole genome shotgun (WGS) entry which is preliminary data.</text>
</comment>
<organism evidence="2 3">
    <name type="scientific">Pelagihabitans pacificus</name>
    <dbReference type="NCBI Taxonomy" id="2696054"/>
    <lineage>
        <taxon>Bacteria</taxon>
        <taxon>Pseudomonadati</taxon>
        <taxon>Bacteroidota</taxon>
        <taxon>Flavobacteriia</taxon>
        <taxon>Flavobacteriales</taxon>
        <taxon>Flavobacteriaceae</taxon>
        <taxon>Pelagihabitans</taxon>
    </lineage>
</organism>
<keyword evidence="1" id="KW-0472">Membrane</keyword>
<evidence type="ECO:0000313" key="3">
    <source>
        <dbReference type="Proteomes" id="UP000707206"/>
    </source>
</evidence>
<dbReference type="EMBL" id="VIKU02000004">
    <property type="protein sequence ID" value="NHF60524.1"/>
    <property type="molecule type" value="Genomic_DNA"/>
</dbReference>
<dbReference type="Proteomes" id="UP000707206">
    <property type="component" value="Unassembled WGS sequence"/>
</dbReference>
<evidence type="ECO:0000256" key="1">
    <source>
        <dbReference type="SAM" id="Phobius"/>
    </source>
</evidence>